<feature type="compositionally biased region" description="Basic and acidic residues" evidence="14">
    <location>
        <begin position="188"/>
        <end position="206"/>
    </location>
</feature>
<keyword evidence="7" id="KW-0007">Acetylation</keyword>
<dbReference type="PANTHER" id="PTHR11089:SF11">
    <property type="entry name" value="GUANINE NUCLEOTIDE-BINDING PROTEIN-LIKE 3"/>
    <property type="match status" value="1"/>
</dbReference>
<protein>
    <recommendedName>
        <fullName evidence="2">Guanine nucleotide-binding protein-like 3</fullName>
    </recommendedName>
    <alternativeName>
        <fullName evidence="13">Nucleolar GTP-binding protein 3</fullName>
    </alternativeName>
    <alternativeName>
        <fullName evidence="12">Nucleostemin</fullName>
    </alternativeName>
</protein>
<dbReference type="Proteomes" id="UP001166674">
    <property type="component" value="Unassembled WGS sequence"/>
</dbReference>
<feature type="domain" description="CP-type G" evidence="15">
    <location>
        <begin position="242"/>
        <end position="420"/>
    </location>
</feature>
<evidence type="ECO:0000256" key="10">
    <source>
        <dbReference type="ARBA" id="ARBA00023242"/>
    </source>
</evidence>
<evidence type="ECO:0000256" key="9">
    <source>
        <dbReference type="ARBA" id="ARBA00023134"/>
    </source>
</evidence>
<organism evidence="16 17">
    <name type="scientific">Sciurus carolinensis</name>
    <name type="common">Eastern gray squirrel</name>
    <dbReference type="NCBI Taxonomy" id="30640"/>
    <lineage>
        <taxon>Eukaryota</taxon>
        <taxon>Metazoa</taxon>
        <taxon>Chordata</taxon>
        <taxon>Craniata</taxon>
        <taxon>Vertebrata</taxon>
        <taxon>Euteleostomi</taxon>
        <taxon>Mammalia</taxon>
        <taxon>Eutheria</taxon>
        <taxon>Euarchontoglires</taxon>
        <taxon>Glires</taxon>
        <taxon>Rodentia</taxon>
        <taxon>Sciuromorpha</taxon>
        <taxon>Sciuridae</taxon>
        <taxon>Sciurinae</taxon>
        <taxon>Sciurini</taxon>
        <taxon>Sciurus</taxon>
    </lineage>
</organism>
<evidence type="ECO:0000259" key="15">
    <source>
        <dbReference type="PROSITE" id="PS51721"/>
    </source>
</evidence>
<sequence>MKDFPDLSLVPGTKENVDSFEAAWRRAGKRGAGSFRAVARLCPGRQNEGCKAPVDPVKRELTGHKEGLAERVPRTRPVFSLLRLRAESRLPNSLIPPACDWWHVPVCALILMSEEVRELRKASKRMTCHKRYKIQKKVREHHRKLRRAAKKRGHKKPRKDPGIPNSAPFKEALLREAELRKQQLEELKQQQKLDRQKEQEKKRKLETNPGGEPSEVEPVEEFEQCKTKKAKLSKQHPKKLYCQELKKVIEASDVVLEVLDARDPLGCRCPQVEEAVVQSGHKKLILVLNKSDLIPKENLESWLNYLKKELPTVVFKASTYLKDKGKITKVKKKAVPLKSKVCFGKECLWKLLGGFQETFGRAIQVGVIGFPNVGKSSIINSLKHERICNVGVSMGLTRNMQVVPLDKQITIIDSPSLIVSPLNSFSALALRSPASIETVKPMEAASAILSQADARQVVLHYTVPDYKNSLDFFTKLAQRRGLHQKGGSPNVERAAKLLWSEWTGASLSYYCHPPTSWTTPPHFNESIVADMKRDLNLEELEKNNAHSIEAIKGPHLARSILFQSSGLTNGITEEKDITEELPRHRERKQEGKDNEAILSDQEGVDCEEADEKISDMPPIEEIREPPPEEESTIGEPARSFNLDEVTKEDDAYDFSTDYV</sequence>
<dbReference type="Pfam" id="PF08701">
    <property type="entry name" value="GN3L_Grn1"/>
    <property type="match status" value="1"/>
</dbReference>
<comment type="function">
    <text evidence="11">May be required to maintain the proliferative capacity of stem cells. Stabilizes MDM2 by preventing its ubiquitination, and hence proteasomal degradation.</text>
</comment>
<dbReference type="PROSITE" id="PS51721">
    <property type="entry name" value="G_CP"/>
    <property type="match status" value="1"/>
</dbReference>
<comment type="subcellular location">
    <subcellularLocation>
        <location evidence="1">Nucleus</location>
        <location evidence="1">Nucleolus</location>
    </subcellularLocation>
</comment>
<dbReference type="InterPro" id="IPR050755">
    <property type="entry name" value="TRAFAC_YlqF/YawG_RiboMat"/>
</dbReference>
<keyword evidence="5" id="KW-0547">Nucleotide-binding</keyword>
<proteinExistence type="predicted"/>
<evidence type="ECO:0000256" key="1">
    <source>
        <dbReference type="ARBA" id="ARBA00004604"/>
    </source>
</evidence>
<feature type="region of interest" description="Disordered" evidence="14">
    <location>
        <begin position="571"/>
        <end position="659"/>
    </location>
</feature>
<evidence type="ECO:0000256" key="7">
    <source>
        <dbReference type="ARBA" id="ARBA00022990"/>
    </source>
</evidence>
<evidence type="ECO:0000256" key="12">
    <source>
        <dbReference type="ARBA" id="ARBA00079460"/>
    </source>
</evidence>
<dbReference type="CDD" id="cd04178">
    <property type="entry name" value="Nucleostemin_like"/>
    <property type="match status" value="1"/>
</dbReference>
<keyword evidence="6" id="KW-0832">Ubl conjugation</keyword>
<evidence type="ECO:0000256" key="13">
    <source>
        <dbReference type="ARBA" id="ARBA00080023"/>
    </source>
</evidence>
<keyword evidence="3" id="KW-1017">Isopeptide bond</keyword>
<keyword evidence="17" id="KW-1185">Reference proteome</keyword>
<evidence type="ECO:0000256" key="14">
    <source>
        <dbReference type="SAM" id="MobiDB-lite"/>
    </source>
</evidence>
<evidence type="ECO:0000256" key="2">
    <source>
        <dbReference type="ARBA" id="ARBA00016532"/>
    </source>
</evidence>
<evidence type="ECO:0000313" key="16">
    <source>
        <dbReference type="EMBL" id="MBZ3886075.1"/>
    </source>
</evidence>
<evidence type="ECO:0000256" key="5">
    <source>
        <dbReference type="ARBA" id="ARBA00022741"/>
    </source>
</evidence>
<reference evidence="16" key="1">
    <citation type="submission" date="2020-03" db="EMBL/GenBank/DDBJ databases">
        <title>Studies in the Genomics of Life Span.</title>
        <authorList>
            <person name="Glass D."/>
        </authorList>
    </citation>
    <scope>NUCLEOTIDE SEQUENCE</scope>
    <source>
        <strain evidence="16">SUZIE</strain>
        <tissue evidence="16">Muscle</tissue>
    </source>
</reference>
<accession>A0AA41N925</accession>
<name>A0AA41N925_SCICA</name>
<evidence type="ECO:0000256" key="6">
    <source>
        <dbReference type="ARBA" id="ARBA00022843"/>
    </source>
</evidence>
<evidence type="ECO:0000256" key="11">
    <source>
        <dbReference type="ARBA" id="ARBA00055611"/>
    </source>
</evidence>
<keyword evidence="10" id="KW-0539">Nucleus</keyword>
<comment type="caution">
    <text evidence="16">The sequence shown here is derived from an EMBL/GenBank/DDBJ whole genome shotgun (WGS) entry which is preliminary data.</text>
</comment>
<keyword evidence="9" id="KW-0342">GTP-binding</keyword>
<dbReference type="EMBL" id="JAATJV010404956">
    <property type="protein sequence ID" value="MBZ3886075.1"/>
    <property type="molecule type" value="Genomic_DNA"/>
</dbReference>
<evidence type="ECO:0000313" key="17">
    <source>
        <dbReference type="Proteomes" id="UP001166674"/>
    </source>
</evidence>
<dbReference type="InterPro" id="IPR027417">
    <property type="entry name" value="P-loop_NTPase"/>
</dbReference>
<evidence type="ECO:0000256" key="8">
    <source>
        <dbReference type="ARBA" id="ARBA00023054"/>
    </source>
</evidence>
<dbReference type="AlphaFoldDB" id="A0AA41N925"/>
<evidence type="ECO:0000256" key="3">
    <source>
        <dbReference type="ARBA" id="ARBA00022499"/>
    </source>
</evidence>
<gene>
    <name evidence="16" type="ORF">SUZIE_186130</name>
</gene>
<dbReference type="Pfam" id="PF01926">
    <property type="entry name" value="MMR_HSR1"/>
    <property type="match status" value="1"/>
</dbReference>
<feature type="compositionally biased region" description="Basic residues" evidence="14">
    <location>
        <begin position="130"/>
        <end position="158"/>
    </location>
</feature>
<dbReference type="Gene3D" id="1.10.1580.10">
    <property type="match status" value="1"/>
</dbReference>
<dbReference type="InterPro" id="IPR014813">
    <property type="entry name" value="Gnl3_N_dom"/>
</dbReference>
<feature type="region of interest" description="Disordered" evidence="14">
    <location>
        <begin position="188"/>
        <end position="220"/>
    </location>
</feature>
<evidence type="ECO:0000256" key="4">
    <source>
        <dbReference type="ARBA" id="ARBA00022553"/>
    </source>
</evidence>
<keyword evidence="8" id="KW-0175">Coiled coil</keyword>
<feature type="region of interest" description="Disordered" evidence="14">
    <location>
        <begin position="130"/>
        <end position="168"/>
    </location>
</feature>
<dbReference type="FunFam" id="3.40.50.300:FF:001106">
    <property type="entry name" value="Guanine nucleotide-binding protein-like 3"/>
    <property type="match status" value="1"/>
</dbReference>
<feature type="compositionally biased region" description="Basic and acidic residues" evidence="14">
    <location>
        <begin position="572"/>
        <end position="595"/>
    </location>
</feature>
<dbReference type="SUPFAM" id="SSF52540">
    <property type="entry name" value="P-loop containing nucleoside triphosphate hydrolases"/>
    <property type="match status" value="1"/>
</dbReference>
<keyword evidence="4" id="KW-0597">Phosphoprotein</keyword>
<dbReference type="PANTHER" id="PTHR11089">
    <property type="entry name" value="GTP-BINDING PROTEIN-RELATED"/>
    <property type="match status" value="1"/>
</dbReference>
<dbReference type="InterPro" id="IPR030378">
    <property type="entry name" value="G_CP_dom"/>
</dbReference>
<dbReference type="InterPro" id="IPR006073">
    <property type="entry name" value="GTP-bd"/>
</dbReference>
<dbReference type="GO" id="GO:0005525">
    <property type="term" value="F:GTP binding"/>
    <property type="evidence" value="ECO:0007669"/>
    <property type="project" value="UniProtKB-KW"/>
</dbReference>
<dbReference type="GO" id="GO:0005730">
    <property type="term" value="C:nucleolus"/>
    <property type="evidence" value="ECO:0007669"/>
    <property type="project" value="UniProtKB-SubCell"/>
</dbReference>
<dbReference type="InterPro" id="IPR023179">
    <property type="entry name" value="GTP-bd_ortho_bundle_sf"/>
</dbReference>
<dbReference type="Gene3D" id="3.40.50.300">
    <property type="entry name" value="P-loop containing nucleotide triphosphate hydrolases"/>
    <property type="match status" value="1"/>
</dbReference>